<reference evidence="1 2" key="1">
    <citation type="submission" date="2018-05" db="EMBL/GenBank/DDBJ databases">
        <title>Genomic Encyclopedia of Type Strains, Phase IV (KMG-IV): sequencing the most valuable type-strain genomes for metagenomic binning, comparative biology and taxonomic classification.</title>
        <authorList>
            <person name="Goeker M."/>
        </authorList>
    </citation>
    <scope>NUCLEOTIDE SEQUENCE [LARGE SCALE GENOMIC DNA]</scope>
    <source>
        <strain evidence="1 2">DSM 103371</strain>
    </source>
</reference>
<dbReference type="Proteomes" id="UP000245390">
    <property type="component" value="Unassembled WGS sequence"/>
</dbReference>
<sequence length="291" mass="32044">MTEAPAVMPPRVQQPLADHPFNRWSFESEVHWLLFHRSTDGYILRFPDLADFEIGKDGAKALCWPDPSLDDVTRDHLFLNQVIPMMLSARGELVFHASAVETGDEAIAFMGPSGRGKSTLAASFALSGHPFLTDDTLVVKRSGEHLVALPSHPSVRMWDDSRTALLGNAPLAPPVSYTDKARMLAVEALLHCDAPRPLRAAFFLGEAEVEIATIKDLRGGEALAAWMRNVFVLDIEDRALVRRVLDRVADVVEAVPSIALDLPRDYAALPAAREAILRRVGFPRPVLEEAT</sequence>
<dbReference type="InterPro" id="IPR027417">
    <property type="entry name" value="P-loop_NTPase"/>
</dbReference>
<evidence type="ECO:0008006" key="3">
    <source>
        <dbReference type="Google" id="ProtNLM"/>
    </source>
</evidence>
<dbReference type="EMBL" id="QGGV01000001">
    <property type="protein sequence ID" value="PWK59052.1"/>
    <property type="molecule type" value="Genomic_DNA"/>
</dbReference>
<evidence type="ECO:0000313" key="1">
    <source>
        <dbReference type="EMBL" id="PWK59052.1"/>
    </source>
</evidence>
<gene>
    <name evidence="1" type="ORF">C8D95_101874</name>
</gene>
<dbReference type="AlphaFoldDB" id="A0A316GED1"/>
<protein>
    <recommendedName>
        <fullName evidence="3">Hpr(Ser) kinase/phosphatase</fullName>
    </recommendedName>
</protein>
<comment type="caution">
    <text evidence="1">The sequence shown here is derived from an EMBL/GenBank/DDBJ whole genome shotgun (WGS) entry which is preliminary data.</text>
</comment>
<organism evidence="1 2">
    <name type="scientific">Silicimonas algicola</name>
    <dbReference type="NCBI Taxonomy" id="1826607"/>
    <lineage>
        <taxon>Bacteria</taxon>
        <taxon>Pseudomonadati</taxon>
        <taxon>Pseudomonadota</taxon>
        <taxon>Alphaproteobacteria</taxon>
        <taxon>Rhodobacterales</taxon>
        <taxon>Paracoccaceae</taxon>
    </lineage>
</organism>
<dbReference type="Gene3D" id="3.40.50.300">
    <property type="entry name" value="P-loop containing nucleotide triphosphate hydrolases"/>
    <property type="match status" value="1"/>
</dbReference>
<dbReference type="RefSeq" id="WP_211312598.1">
    <property type="nucleotide sequence ID" value="NZ_QGGV01000001.1"/>
</dbReference>
<name>A0A316GED1_9RHOB</name>
<dbReference type="SUPFAM" id="SSF53795">
    <property type="entry name" value="PEP carboxykinase-like"/>
    <property type="match status" value="1"/>
</dbReference>
<accession>A0A316GED1</accession>
<proteinExistence type="predicted"/>
<keyword evidence="2" id="KW-1185">Reference proteome</keyword>
<evidence type="ECO:0000313" key="2">
    <source>
        <dbReference type="Proteomes" id="UP000245390"/>
    </source>
</evidence>